<evidence type="ECO:0000313" key="1">
    <source>
        <dbReference type="EMBL" id="MPN39749.1"/>
    </source>
</evidence>
<accession>A0A645HND3</accession>
<dbReference type="AlphaFoldDB" id="A0A645HND3"/>
<sequence length="117" mass="13050">MQCGIKRFVVTTALTEIKIFAGQNSFAGSIVRVHAFPATRQSTTMENNHDTIIVGINQNIFVKFHGHLFVASEEIHFDTFHSNAFHPCHFFTAGNGIVHYATWALRRIIPVSIGVVP</sequence>
<proteinExistence type="predicted"/>
<reference evidence="1" key="1">
    <citation type="submission" date="2019-08" db="EMBL/GenBank/DDBJ databases">
        <authorList>
            <person name="Kucharzyk K."/>
            <person name="Murdoch R.W."/>
            <person name="Higgins S."/>
            <person name="Loffler F."/>
        </authorList>
    </citation>
    <scope>NUCLEOTIDE SEQUENCE</scope>
</reference>
<organism evidence="1">
    <name type="scientific">bioreactor metagenome</name>
    <dbReference type="NCBI Taxonomy" id="1076179"/>
    <lineage>
        <taxon>unclassified sequences</taxon>
        <taxon>metagenomes</taxon>
        <taxon>ecological metagenomes</taxon>
    </lineage>
</organism>
<gene>
    <name evidence="1" type="ORF">SDC9_187278</name>
</gene>
<comment type="caution">
    <text evidence="1">The sequence shown here is derived from an EMBL/GenBank/DDBJ whole genome shotgun (WGS) entry which is preliminary data.</text>
</comment>
<dbReference type="EMBL" id="VSSQ01095751">
    <property type="protein sequence ID" value="MPN39749.1"/>
    <property type="molecule type" value="Genomic_DNA"/>
</dbReference>
<protein>
    <submittedName>
        <fullName evidence="1">Uncharacterized protein</fullName>
    </submittedName>
</protein>
<name>A0A645HND3_9ZZZZ</name>